<dbReference type="InterPro" id="IPR014770">
    <property type="entry name" value="Munc13_1"/>
</dbReference>
<name>A0A9Q0MUV6_9DIPT</name>
<dbReference type="EMBL" id="WJQU01000003">
    <property type="protein sequence ID" value="KAJ6638361.1"/>
    <property type="molecule type" value="Genomic_DNA"/>
</dbReference>
<dbReference type="GO" id="GO:0005770">
    <property type="term" value="C:late endosome"/>
    <property type="evidence" value="ECO:0007669"/>
    <property type="project" value="UniProtKB-SubCell"/>
</dbReference>
<evidence type="ECO:0000256" key="6">
    <source>
        <dbReference type="ARBA" id="ARBA00022753"/>
    </source>
</evidence>
<feature type="compositionally biased region" description="Acidic residues" evidence="7">
    <location>
        <begin position="160"/>
        <end position="177"/>
    </location>
</feature>
<dbReference type="InterPro" id="IPR052095">
    <property type="entry name" value="UNC-13_domain"/>
</dbReference>
<evidence type="ECO:0000259" key="8">
    <source>
        <dbReference type="PROSITE" id="PS50004"/>
    </source>
</evidence>
<dbReference type="Pfam" id="PF00168">
    <property type="entry name" value="C2"/>
    <property type="match status" value="2"/>
</dbReference>
<evidence type="ECO:0000256" key="2">
    <source>
        <dbReference type="ARBA" id="ARBA00004603"/>
    </source>
</evidence>
<comment type="subcellular location">
    <subcellularLocation>
        <location evidence="1">Cytoplasm</location>
    </subcellularLocation>
    <subcellularLocation>
        <location evidence="2">Late endosome</location>
    </subcellularLocation>
</comment>
<feature type="domain" description="C2" evidence="8">
    <location>
        <begin position="1073"/>
        <end position="1199"/>
    </location>
</feature>
<feature type="domain" description="MHD1" evidence="9">
    <location>
        <begin position="713"/>
        <end position="833"/>
    </location>
</feature>
<evidence type="ECO:0000256" key="4">
    <source>
        <dbReference type="ARBA" id="ARBA00022483"/>
    </source>
</evidence>
<comment type="caution">
    <text evidence="11">The sequence shown here is derived from an EMBL/GenBank/DDBJ whole genome shotgun (WGS) entry which is preliminary data.</text>
</comment>
<dbReference type="OrthoDB" id="67700at2759"/>
<dbReference type="PANTHER" id="PTHR45999:SF2">
    <property type="entry name" value="PROTEIN UNC-13 HOMOLOG 4B"/>
    <property type="match status" value="1"/>
</dbReference>
<dbReference type="AlphaFoldDB" id="A0A9Q0MUV6"/>
<dbReference type="PROSITE" id="PS51258">
    <property type="entry name" value="MHD1"/>
    <property type="match status" value="1"/>
</dbReference>
<keyword evidence="5" id="KW-0963">Cytoplasm</keyword>
<gene>
    <name evidence="11" type="primary">stac</name>
    <name evidence="11" type="ORF">Bhyg_11096</name>
</gene>
<protein>
    <submittedName>
        <fullName evidence="11">Protein unc-13 like 4B</fullName>
    </submittedName>
</protein>
<evidence type="ECO:0000313" key="11">
    <source>
        <dbReference type="EMBL" id="KAJ6638361.1"/>
    </source>
</evidence>
<dbReference type="SMART" id="SM00239">
    <property type="entry name" value="C2"/>
    <property type="match status" value="2"/>
</dbReference>
<accession>A0A9Q0MUV6</accession>
<evidence type="ECO:0000256" key="5">
    <source>
        <dbReference type="ARBA" id="ARBA00022490"/>
    </source>
</evidence>
<dbReference type="InterPro" id="IPR000008">
    <property type="entry name" value="C2_dom"/>
</dbReference>
<proteinExistence type="inferred from homology"/>
<keyword evidence="12" id="KW-1185">Reference proteome</keyword>
<evidence type="ECO:0000313" key="12">
    <source>
        <dbReference type="Proteomes" id="UP001151699"/>
    </source>
</evidence>
<evidence type="ECO:0000256" key="3">
    <source>
        <dbReference type="ARBA" id="ARBA00005823"/>
    </source>
</evidence>
<reference evidence="11" key="1">
    <citation type="submission" date="2022-07" db="EMBL/GenBank/DDBJ databases">
        <authorList>
            <person name="Trinca V."/>
            <person name="Uliana J.V.C."/>
            <person name="Torres T.T."/>
            <person name="Ward R.J."/>
            <person name="Monesi N."/>
        </authorList>
    </citation>
    <scope>NUCLEOTIDE SEQUENCE</scope>
    <source>
        <strain evidence="11">HSMRA1968</strain>
        <tissue evidence="11">Whole embryos</tissue>
    </source>
</reference>
<feature type="domain" description="MHD2" evidence="10">
    <location>
        <begin position="948"/>
        <end position="1058"/>
    </location>
</feature>
<feature type="region of interest" description="Disordered" evidence="7">
    <location>
        <begin position="160"/>
        <end position="186"/>
    </location>
</feature>
<comment type="similarity">
    <text evidence="3">Belongs to the unc-13 family.</text>
</comment>
<evidence type="ECO:0000256" key="1">
    <source>
        <dbReference type="ARBA" id="ARBA00004496"/>
    </source>
</evidence>
<keyword evidence="4" id="KW-0268">Exocytosis</keyword>
<keyword evidence="6" id="KW-0967">Endosome</keyword>
<organism evidence="11 12">
    <name type="scientific">Pseudolycoriella hygida</name>
    <dbReference type="NCBI Taxonomy" id="35572"/>
    <lineage>
        <taxon>Eukaryota</taxon>
        <taxon>Metazoa</taxon>
        <taxon>Ecdysozoa</taxon>
        <taxon>Arthropoda</taxon>
        <taxon>Hexapoda</taxon>
        <taxon>Insecta</taxon>
        <taxon>Pterygota</taxon>
        <taxon>Neoptera</taxon>
        <taxon>Endopterygota</taxon>
        <taxon>Diptera</taxon>
        <taxon>Nematocera</taxon>
        <taxon>Sciaroidea</taxon>
        <taxon>Sciaridae</taxon>
        <taxon>Pseudolycoriella</taxon>
    </lineage>
</organism>
<dbReference type="CDD" id="cd04009">
    <property type="entry name" value="C2B_Munc13-like"/>
    <property type="match status" value="1"/>
</dbReference>
<evidence type="ECO:0000259" key="10">
    <source>
        <dbReference type="PROSITE" id="PS51259"/>
    </source>
</evidence>
<feature type="non-terminal residue" evidence="11">
    <location>
        <position position="1237"/>
    </location>
</feature>
<dbReference type="InterPro" id="IPR014772">
    <property type="entry name" value="Munc13_dom-2"/>
</dbReference>
<dbReference type="InterPro" id="IPR035892">
    <property type="entry name" value="C2_domain_sf"/>
</dbReference>
<dbReference type="SUPFAM" id="SSF49562">
    <property type="entry name" value="C2 domain (Calcium/lipid-binding domain, CaLB)"/>
    <property type="match status" value="2"/>
</dbReference>
<evidence type="ECO:0000259" key="9">
    <source>
        <dbReference type="PROSITE" id="PS51258"/>
    </source>
</evidence>
<dbReference type="GO" id="GO:0006887">
    <property type="term" value="P:exocytosis"/>
    <property type="evidence" value="ECO:0007669"/>
    <property type="project" value="UniProtKB-KW"/>
</dbReference>
<dbReference type="Gene3D" id="1.10.357.50">
    <property type="match status" value="1"/>
</dbReference>
<evidence type="ECO:0000256" key="7">
    <source>
        <dbReference type="SAM" id="MobiDB-lite"/>
    </source>
</evidence>
<dbReference type="Proteomes" id="UP001151699">
    <property type="component" value="Chromosome X"/>
</dbReference>
<dbReference type="PROSITE" id="PS50004">
    <property type="entry name" value="C2"/>
    <property type="match status" value="2"/>
</dbReference>
<dbReference type="PROSITE" id="PS51259">
    <property type="entry name" value="MHD2"/>
    <property type="match status" value="1"/>
</dbReference>
<feature type="domain" description="C2" evidence="8">
    <location>
        <begin position="241"/>
        <end position="393"/>
    </location>
</feature>
<dbReference type="Gene3D" id="2.60.40.150">
    <property type="entry name" value="C2 domain"/>
    <property type="match status" value="2"/>
</dbReference>
<feature type="non-terminal residue" evidence="11">
    <location>
        <position position="1"/>
    </location>
</feature>
<dbReference type="GO" id="GO:0099503">
    <property type="term" value="C:secretory vesicle"/>
    <property type="evidence" value="ECO:0007669"/>
    <property type="project" value="TreeGrafter"/>
</dbReference>
<sequence length="1237" mass="142358">KLSACNAKNTSNKRLNSEHVDYCPSVFFNRFVAIRERKSAEAEKNFTLKKIKTYLNGNLFSRKKSGHSSRKSRNSVKMDEEAMWKGFYEKLQEAKSNPPTEHEAQIQDLDGRFFEKFGSLLRQKSEYAEEKITTTPLAPLPNDECSAADVDTDCQLNTIEENENDSGTDTLQDTDSEHEEHDQAKKNEEIFTDLVGLNIEELYEEVLYEILHNVGCEVENETCPEALFQYLQDAFKIVNERHDEIMRSAESKEAPEIRLNVEVIEAKELQPKDPNGSSDPFVTLYIASSQTHRYNTSVKSSTLNPSWEEHFSLPITETPNDENLIVEVDFDPAETVSEKMTKFFDVKGVKGFKKLMKEIAVTASTGKHDNELIGRCNIPLRTIPASGLVMWFSLDKKNKLKRQGLIKIRLAFSAEKNNRVAVQEHKNLLRILLMHELDSSKVAPYWWSGKFSIQGEAVIAQHSAQSGLSAIDCVFAQWSVYTTIHNDHPLAFNLFESLLDKLIRPIQSLSISEDEVKHFWEGTTKLLPSCFSVIRKLRKKTATDKNCVKILTDVLSILSKVAMLEPPEGTDLFPKNVYGWVTRQSDGPSWDIHGTLQDAVSSGARDWFVHISDNNTTGSNDSDEDKLQNVIKIIQLVRSDLQRAIEHYDKLFQQKMHFPYARTCYVYYEEKLSEYIEPIINDVCKNLKRLSLPDDRYQPLPEHEEVNMGTTLFELYLVLKRFAVLGTALSPIATEFKINQYHQWFTPGVTHWLDISVYKALIRIEKAIELDQLIPVDETVKYSSSAVDTLAIFYQIKIFWQQLDWPDAEGSYMFVGKIVDDICRCCVFYADRMSTRVEGLGNVQNVYENKFEVTREWCLAINNIDYIRQSLSPFVKELRVDEIISKLSDYRSAMEAERCSDTLKNVIANALDTETNKIVELIEVVARKMSPPMRRFLTEGAELLHQDSNSMDRIMMYLEDSLQTLNAELNEVNFERILDAIWTELACILKELVQNNIDKRRPPLFFANLRDTLQLMVKSFKGTQTNKDKVSTDKETLEEIFTLLELHGYETSDLIHQYYIERAKQQENISDSRYGQLTVRCWFEDNNLLIDVMNARNLTPMDSNGSCDPFVRIQLIPEEKFGNVTKIKTKAHDKTLFPLFDEKFCIPLTPDQKAMHNAVVMFSVKDKDLFGYSNQYIAECYLVFQNIPDDSSDQIHLKLSRPTCSSSECIHALEYRQGDKQAKDFIKKLRQKTNSTK</sequence>
<dbReference type="PANTHER" id="PTHR45999">
    <property type="entry name" value="UNC-13-4A, ISOFORM B"/>
    <property type="match status" value="1"/>
</dbReference>